<comment type="domain">
    <text evidence="12">Consists of 3 domains; the N-terminus binds the ribosome, the middle domain has PPIase activity, while the C-terminus has intrinsic chaperone activity on its own.</text>
</comment>
<keyword evidence="5 12" id="KW-0132">Cell division</keyword>
<evidence type="ECO:0000256" key="9">
    <source>
        <dbReference type="ARBA" id="ARBA00023306"/>
    </source>
</evidence>
<evidence type="ECO:0000256" key="12">
    <source>
        <dbReference type="HAMAP-Rule" id="MF_00303"/>
    </source>
</evidence>
<organism evidence="17 18">
    <name type="scientific">Caloranaerobacter azorensis H53214</name>
    <dbReference type="NCBI Taxonomy" id="1156417"/>
    <lineage>
        <taxon>Bacteria</taxon>
        <taxon>Bacillati</taxon>
        <taxon>Bacillota</taxon>
        <taxon>Tissierellia</taxon>
        <taxon>Tissierellales</taxon>
        <taxon>Thermohalobacteraceae</taxon>
        <taxon>Caloranaerobacter</taxon>
    </lineage>
</organism>
<dbReference type="NCBIfam" id="TIGR00115">
    <property type="entry name" value="tig"/>
    <property type="match status" value="1"/>
</dbReference>
<dbReference type="EMBL" id="AZTB01000035">
    <property type="protein sequence ID" value="KGG80213.1"/>
    <property type="molecule type" value="Genomic_DNA"/>
</dbReference>
<evidence type="ECO:0000256" key="1">
    <source>
        <dbReference type="ARBA" id="ARBA00000971"/>
    </source>
</evidence>
<dbReference type="GO" id="GO:0003755">
    <property type="term" value="F:peptidyl-prolyl cis-trans isomerase activity"/>
    <property type="evidence" value="ECO:0007669"/>
    <property type="project" value="UniProtKB-UniRule"/>
</dbReference>
<evidence type="ECO:0000256" key="13">
    <source>
        <dbReference type="PROSITE-ProRule" id="PRU00277"/>
    </source>
</evidence>
<keyword evidence="6 12" id="KW-0697">Rotamase</keyword>
<dbReference type="Gene3D" id="1.10.3120.10">
    <property type="entry name" value="Trigger factor, C-terminal domain"/>
    <property type="match status" value="1"/>
</dbReference>
<keyword evidence="8 12" id="KW-0413">Isomerase</keyword>
<evidence type="ECO:0000256" key="11">
    <source>
        <dbReference type="ARBA" id="ARBA00029986"/>
    </source>
</evidence>
<dbReference type="SUPFAM" id="SSF54534">
    <property type="entry name" value="FKBP-like"/>
    <property type="match status" value="1"/>
</dbReference>
<protein>
    <recommendedName>
        <fullName evidence="4 12">Trigger factor</fullName>
        <shortName evidence="12">TF</shortName>
        <ecNumber evidence="3 12">5.2.1.8</ecNumber>
    </recommendedName>
    <alternativeName>
        <fullName evidence="11 12">PPIase</fullName>
    </alternativeName>
</protein>
<dbReference type="RefSeq" id="WP_035163697.1">
    <property type="nucleotide sequence ID" value="NZ_AZTB01000035.1"/>
</dbReference>
<evidence type="ECO:0000256" key="8">
    <source>
        <dbReference type="ARBA" id="ARBA00023235"/>
    </source>
</evidence>
<dbReference type="Pfam" id="PF05698">
    <property type="entry name" value="Trigger_C"/>
    <property type="match status" value="1"/>
</dbReference>
<comment type="catalytic activity">
    <reaction evidence="1 12 13">
        <text>[protein]-peptidylproline (omega=180) = [protein]-peptidylproline (omega=0)</text>
        <dbReference type="Rhea" id="RHEA:16237"/>
        <dbReference type="Rhea" id="RHEA-COMP:10747"/>
        <dbReference type="Rhea" id="RHEA-COMP:10748"/>
        <dbReference type="ChEBI" id="CHEBI:83833"/>
        <dbReference type="ChEBI" id="CHEBI:83834"/>
        <dbReference type="EC" id="5.2.1.8"/>
    </reaction>
</comment>
<reference evidence="17 18" key="1">
    <citation type="submission" date="2013-12" db="EMBL/GenBank/DDBJ databases">
        <title>Draft genome sequence of Caloranaerobacter sp. H53214.</title>
        <authorList>
            <person name="Jiang L.J."/>
            <person name="Shao Z.Z."/>
            <person name="Long M.N."/>
        </authorList>
    </citation>
    <scope>NUCLEOTIDE SEQUENCE [LARGE SCALE GENOMIC DNA]</scope>
    <source>
        <strain evidence="17 18">H53214</strain>
    </source>
</reference>
<dbReference type="PANTHER" id="PTHR30560:SF3">
    <property type="entry name" value="TRIGGER FACTOR-LIKE PROTEIN TIG, CHLOROPLASTIC"/>
    <property type="match status" value="1"/>
</dbReference>
<dbReference type="PANTHER" id="PTHR30560">
    <property type="entry name" value="TRIGGER FACTOR CHAPERONE AND PEPTIDYL-PROLYL CIS/TRANS ISOMERASE"/>
    <property type="match status" value="1"/>
</dbReference>
<dbReference type="InterPro" id="IPR036611">
    <property type="entry name" value="Trigger_fac_ribosome-bd_sf"/>
</dbReference>
<evidence type="ECO:0000256" key="6">
    <source>
        <dbReference type="ARBA" id="ARBA00023110"/>
    </source>
</evidence>
<dbReference type="Pfam" id="PF05697">
    <property type="entry name" value="Trigger_N"/>
    <property type="match status" value="1"/>
</dbReference>
<keyword evidence="12" id="KW-0963">Cytoplasm</keyword>
<feature type="coiled-coil region" evidence="15">
    <location>
        <begin position="268"/>
        <end position="302"/>
    </location>
</feature>
<evidence type="ECO:0000256" key="14">
    <source>
        <dbReference type="RuleBase" id="RU003914"/>
    </source>
</evidence>
<dbReference type="FunFam" id="3.10.50.40:FF:000001">
    <property type="entry name" value="Trigger factor"/>
    <property type="match status" value="1"/>
</dbReference>
<dbReference type="Gene3D" id="3.10.50.40">
    <property type="match status" value="1"/>
</dbReference>
<keyword evidence="15" id="KW-0175">Coiled coil</keyword>
<dbReference type="GO" id="GO:0015031">
    <property type="term" value="P:protein transport"/>
    <property type="evidence" value="ECO:0007669"/>
    <property type="project" value="UniProtKB-UniRule"/>
</dbReference>
<comment type="subcellular location">
    <subcellularLocation>
        <location evidence="12">Cytoplasm</location>
    </subcellularLocation>
    <text evidence="12">About half TF is bound to the ribosome near the polypeptide exit tunnel while the other half is free in the cytoplasm.</text>
</comment>
<comment type="function">
    <text evidence="10 12">Involved in protein export. Acts as a chaperone by maintaining the newly synthesized protein in an open conformation. Functions as a peptidyl-prolyl cis-trans isomerase.</text>
</comment>
<sequence length="428" mass="50012">MNSEIIKKENYNVTLKIEIDEKKFKEGVQKAYLKNRHKFNIPGFRKGKAPRKIIEARYGEGIFYEDAINIVFPEAYNEAIKQHNLKPVDRPVIDIEQIESGKPVVFTAEVIVKPEVKLGDYKGIEVEKIEYNVTEKDVEDELKSMQERNARLVEVTDRPAKEGDILTIDYEGYVDGEKFEGGTAYNQILEIGSGKFIPGFEEQLIGKNKDEEFEINVKFPEEYHAKDLAGKDATFKIKIHEIKEKDLPELDDEFAKDVSEFDTLDELKEDIKKRLEKQAKDREKAERENKVIEKVIEAAEVDIPEVMIDNEVDYQLRNFEFTLRYQGLDLNKYLELTNTKVEDLKEKFRPEAEKTVKTELVLEAIAEKENIKETEEDLDEELKKIADGYGQDFEKFKKNIREEELEYIKEGIIRRKTVEFLVENAKFQ</sequence>
<proteinExistence type="inferred from homology"/>
<evidence type="ECO:0000259" key="16">
    <source>
        <dbReference type="PROSITE" id="PS50059"/>
    </source>
</evidence>
<dbReference type="AlphaFoldDB" id="A0A096BHH6"/>
<dbReference type="SUPFAM" id="SSF109998">
    <property type="entry name" value="Triger factor/SurA peptide-binding domain-like"/>
    <property type="match status" value="1"/>
</dbReference>
<keyword evidence="7 12" id="KW-0143">Chaperone</keyword>
<dbReference type="InterPro" id="IPR008880">
    <property type="entry name" value="Trigger_fac_C"/>
</dbReference>
<dbReference type="STRING" id="1156417.Y919_07600"/>
<dbReference type="Pfam" id="PF00254">
    <property type="entry name" value="FKBP_C"/>
    <property type="match status" value="1"/>
</dbReference>
<comment type="caution">
    <text evidence="17">The sequence shown here is derived from an EMBL/GenBank/DDBJ whole genome shotgun (WGS) entry which is preliminary data.</text>
</comment>
<keyword evidence="9 12" id="KW-0131">Cell cycle</keyword>
<dbReference type="GO" id="GO:0051301">
    <property type="term" value="P:cell division"/>
    <property type="evidence" value="ECO:0007669"/>
    <property type="project" value="UniProtKB-KW"/>
</dbReference>
<dbReference type="Proteomes" id="UP000029622">
    <property type="component" value="Unassembled WGS sequence"/>
</dbReference>
<comment type="similarity">
    <text evidence="2 12 14">Belongs to the FKBP-type PPIase family. Tig subfamily.</text>
</comment>
<dbReference type="GO" id="GO:0051083">
    <property type="term" value="P:'de novo' cotranslational protein folding"/>
    <property type="evidence" value="ECO:0007669"/>
    <property type="project" value="TreeGrafter"/>
</dbReference>
<evidence type="ECO:0000313" key="18">
    <source>
        <dbReference type="Proteomes" id="UP000029622"/>
    </source>
</evidence>
<name>A0A096BHH6_9FIRM</name>
<dbReference type="HAMAP" id="MF_00303">
    <property type="entry name" value="Trigger_factor_Tig"/>
    <property type="match status" value="1"/>
</dbReference>
<feature type="domain" description="PPIase FKBP-type" evidence="16">
    <location>
        <begin position="163"/>
        <end position="245"/>
    </location>
</feature>
<dbReference type="GO" id="GO:0005737">
    <property type="term" value="C:cytoplasm"/>
    <property type="evidence" value="ECO:0007669"/>
    <property type="project" value="UniProtKB-SubCell"/>
</dbReference>
<dbReference type="InterPro" id="IPR001179">
    <property type="entry name" value="PPIase_FKBP_dom"/>
</dbReference>
<evidence type="ECO:0000256" key="15">
    <source>
        <dbReference type="SAM" id="Coils"/>
    </source>
</evidence>
<dbReference type="PIRSF" id="PIRSF003095">
    <property type="entry name" value="Trigger_factor"/>
    <property type="match status" value="1"/>
</dbReference>
<dbReference type="SUPFAM" id="SSF102735">
    <property type="entry name" value="Trigger factor ribosome-binding domain"/>
    <property type="match status" value="1"/>
</dbReference>
<dbReference type="GO" id="GO:0044183">
    <property type="term" value="F:protein folding chaperone"/>
    <property type="evidence" value="ECO:0007669"/>
    <property type="project" value="TreeGrafter"/>
</dbReference>
<feature type="coiled-coil region" evidence="15">
    <location>
        <begin position="357"/>
        <end position="384"/>
    </location>
</feature>
<evidence type="ECO:0000256" key="10">
    <source>
        <dbReference type="ARBA" id="ARBA00024849"/>
    </source>
</evidence>
<dbReference type="EC" id="5.2.1.8" evidence="3 12"/>
<dbReference type="InterPro" id="IPR008881">
    <property type="entry name" value="Trigger_fac_ribosome-bd_bac"/>
</dbReference>
<dbReference type="InterPro" id="IPR046357">
    <property type="entry name" value="PPIase_dom_sf"/>
</dbReference>
<accession>A0A096BHH6</accession>
<evidence type="ECO:0000256" key="5">
    <source>
        <dbReference type="ARBA" id="ARBA00022618"/>
    </source>
</evidence>
<evidence type="ECO:0000313" key="17">
    <source>
        <dbReference type="EMBL" id="KGG80213.1"/>
    </source>
</evidence>
<dbReference type="PROSITE" id="PS50059">
    <property type="entry name" value="FKBP_PPIASE"/>
    <property type="match status" value="1"/>
</dbReference>
<dbReference type="GO" id="GO:0043335">
    <property type="term" value="P:protein unfolding"/>
    <property type="evidence" value="ECO:0007669"/>
    <property type="project" value="TreeGrafter"/>
</dbReference>
<dbReference type="InterPro" id="IPR027304">
    <property type="entry name" value="Trigger_fact/SurA_dom_sf"/>
</dbReference>
<dbReference type="InterPro" id="IPR005215">
    <property type="entry name" value="Trig_fac"/>
</dbReference>
<evidence type="ECO:0000256" key="7">
    <source>
        <dbReference type="ARBA" id="ARBA00023186"/>
    </source>
</evidence>
<evidence type="ECO:0000256" key="3">
    <source>
        <dbReference type="ARBA" id="ARBA00013194"/>
    </source>
</evidence>
<evidence type="ECO:0000256" key="2">
    <source>
        <dbReference type="ARBA" id="ARBA00005464"/>
    </source>
</evidence>
<evidence type="ECO:0000256" key="4">
    <source>
        <dbReference type="ARBA" id="ARBA00016902"/>
    </source>
</evidence>
<dbReference type="GO" id="GO:0043022">
    <property type="term" value="F:ribosome binding"/>
    <property type="evidence" value="ECO:0007669"/>
    <property type="project" value="TreeGrafter"/>
</dbReference>
<dbReference type="InterPro" id="IPR037041">
    <property type="entry name" value="Trigger_fac_C_sf"/>
</dbReference>
<gene>
    <name evidence="12 17" type="primary">tig</name>
    <name evidence="17" type="ORF">Y919_07600</name>
</gene>
<dbReference type="Gene3D" id="3.30.70.1050">
    <property type="entry name" value="Trigger factor ribosome-binding domain"/>
    <property type="match status" value="1"/>
</dbReference>